<organism evidence="1 2">
    <name type="scientific">Lithocarpus litseifolius</name>
    <dbReference type="NCBI Taxonomy" id="425828"/>
    <lineage>
        <taxon>Eukaryota</taxon>
        <taxon>Viridiplantae</taxon>
        <taxon>Streptophyta</taxon>
        <taxon>Embryophyta</taxon>
        <taxon>Tracheophyta</taxon>
        <taxon>Spermatophyta</taxon>
        <taxon>Magnoliopsida</taxon>
        <taxon>eudicotyledons</taxon>
        <taxon>Gunneridae</taxon>
        <taxon>Pentapetalae</taxon>
        <taxon>rosids</taxon>
        <taxon>fabids</taxon>
        <taxon>Fagales</taxon>
        <taxon>Fagaceae</taxon>
        <taxon>Lithocarpus</taxon>
    </lineage>
</organism>
<dbReference type="AlphaFoldDB" id="A0AAW2E8I7"/>
<keyword evidence="2" id="KW-1185">Reference proteome</keyword>
<protein>
    <submittedName>
        <fullName evidence="1">Uncharacterized protein</fullName>
    </submittedName>
</protein>
<gene>
    <name evidence="1" type="ORF">SO802_004530</name>
</gene>
<name>A0AAW2E8I7_9ROSI</name>
<sequence>MSGKGRVFARPFPSPLPLYKEPNPLPLLGFFFTNPLPQILRKEKYLYFAFLSGEPQATFSAFLLSLCVWIGGNAPEERAKLQLLLTQKTPLTLGTLGSTLQELLPIHFFSVDGVPLRATNRVRLWREGRGDKVAENVGEALMLPEDMKHWAKWDDNSLLLNMKRKAIMVKNFCPSLIFYSSPQVDTNFIICYGYQCFVVIKERY</sequence>
<accession>A0AAW2E8I7</accession>
<comment type="caution">
    <text evidence="1">The sequence shown here is derived from an EMBL/GenBank/DDBJ whole genome shotgun (WGS) entry which is preliminary data.</text>
</comment>
<proteinExistence type="predicted"/>
<dbReference type="EMBL" id="JAZDWU010000001">
    <property type="protein sequence ID" value="KAL0017461.1"/>
    <property type="molecule type" value="Genomic_DNA"/>
</dbReference>
<evidence type="ECO:0000313" key="2">
    <source>
        <dbReference type="Proteomes" id="UP001459277"/>
    </source>
</evidence>
<dbReference type="Proteomes" id="UP001459277">
    <property type="component" value="Unassembled WGS sequence"/>
</dbReference>
<evidence type="ECO:0000313" key="1">
    <source>
        <dbReference type="EMBL" id="KAL0017461.1"/>
    </source>
</evidence>
<reference evidence="1 2" key="1">
    <citation type="submission" date="2024-01" db="EMBL/GenBank/DDBJ databases">
        <title>A telomere-to-telomere, gap-free genome of sweet tea (Lithocarpus litseifolius).</title>
        <authorList>
            <person name="Zhou J."/>
        </authorList>
    </citation>
    <scope>NUCLEOTIDE SEQUENCE [LARGE SCALE GENOMIC DNA]</scope>
    <source>
        <strain evidence="1">Zhou-2022a</strain>
        <tissue evidence="1">Leaf</tissue>
    </source>
</reference>